<sequence length="367" mass="38739">MIHPLFAVLPASIDDPAAPSGGNRYDREVLRRLTAGPSSEDPDGVRPTPSAPRKRPLPLFRTRELLLDGNWPRPAEPDRRALTAILGDLSDGALVLLDGLIACGVPELLEPHANRLRLAILVHLPLSDETGLPDEEAAALRACESRALRLAAAVIATSTPAARRVEQMHGLSGVHVVPPGVDKAPLARPSPTGGRLLNVASLTHRKGQDLLVEALSRLTGLDWTCTIAGAGRLRLPAGPVGARVHVAGPLSGGALDDAYANADLFVLPSRAETYGMVVTEALARGLPVVATDVGGVPEALGAAPDGGLPGRLIPPDDPEALAAALRDWLTDPGLRDRWRAHARARRQTLTGWDETARRLGEVLDDIT</sequence>
<dbReference type="RefSeq" id="WP_282761563.1">
    <property type="nucleotide sequence ID" value="NZ_JASCTH010000012.1"/>
</dbReference>
<dbReference type="InterPro" id="IPR050194">
    <property type="entry name" value="Glycosyltransferase_grp1"/>
</dbReference>
<evidence type="ECO:0000313" key="4">
    <source>
        <dbReference type="EMBL" id="MDI6100725.1"/>
    </source>
</evidence>
<dbReference type="EMBL" id="JASCTH010000012">
    <property type="protein sequence ID" value="MDI6100725.1"/>
    <property type="molecule type" value="Genomic_DNA"/>
</dbReference>
<dbReference type="Proteomes" id="UP001241758">
    <property type="component" value="Unassembled WGS sequence"/>
</dbReference>
<protein>
    <submittedName>
        <fullName evidence="4">Glycosyltransferase family 4 protein</fullName>
        <ecNumber evidence="4">2.4.-.-</ecNumber>
    </submittedName>
</protein>
<name>A0ABT6WLX1_9ACTN</name>
<dbReference type="GO" id="GO:0016757">
    <property type="term" value="F:glycosyltransferase activity"/>
    <property type="evidence" value="ECO:0007669"/>
    <property type="project" value="UniProtKB-KW"/>
</dbReference>
<feature type="domain" description="Glycosyl transferase family 1" evidence="3">
    <location>
        <begin position="196"/>
        <end position="344"/>
    </location>
</feature>
<keyword evidence="1 4" id="KW-0808">Transferase</keyword>
<proteinExistence type="predicted"/>
<evidence type="ECO:0000259" key="3">
    <source>
        <dbReference type="Pfam" id="PF00534"/>
    </source>
</evidence>
<keyword evidence="5" id="KW-1185">Reference proteome</keyword>
<dbReference type="Pfam" id="PF00534">
    <property type="entry name" value="Glycos_transf_1"/>
    <property type="match status" value="1"/>
</dbReference>
<dbReference type="PANTHER" id="PTHR45947">
    <property type="entry name" value="SULFOQUINOVOSYL TRANSFERASE SQD2"/>
    <property type="match status" value="1"/>
</dbReference>
<feature type="region of interest" description="Disordered" evidence="2">
    <location>
        <begin position="33"/>
        <end position="56"/>
    </location>
</feature>
<reference evidence="4 5" key="1">
    <citation type="submission" date="2023-05" db="EMBL/GenBank/DDBJ databases">
        <title>Actinoplanes sp. NEAU-A12 genome sequencing.</title>
        <authorList>
            <person name="Wang Z.-S."/>
        </authorList>
    </citation>
    <scope>NUCLEOTIDE SEQUENCE [LARGE SCALE GENOMIC DNA]</scope>
    <source>
        <strain evidence="4 5">NEAU-A12</strain>
    </source>
</reference>
<dbReference type="CDD" id="cd03801">
    <property type="entry name" value="GT4_PimA-like"/>
    <property type="match status" value="1"/>
</dbReference>
<comment type="caution">
    <text evidence="4">The sequence shown here is derived from an EMBL/GenBank/DDBJ whole genome shotgun (WGS) entry which is preliminary data.</text>
</comment>
<dbReference type="SUPFAM" id="SSF53756">
    <property type="entry name" value="UDP-Glycosyltransferase/glycogen phosphorylase"/>
    <property type="match status" value="1"/>
</dbReference>
<accession>A0ABT6WLX1</accession>
<organism evidence="4 5">
    <name type="scientific">Actinoplanes sandaracinus</name>
    <dbReference type="NCBI Taxonomy" id="3045177"/>
    <lineage>
        <taxon>Bacteria</taxon>
        <taxon>Bacillati</taxon>
        <taxon>Actinomycetota</taxon>
        <taxon>Actinomycetes</taxon>
        <taxon>Micromonosporales</taxon>
        <taxon>Micromonosporaceae</taxon>
        <taxon>Actinoplanes</taxon>
    </lineage>
</organism>
<gene>
    <name evidence="4" type="ORF">QLQ12_19120</name>
</gene>
<dbReference type="PANTHER" id="PTHR45947:SF3">
    <property type="entry name" value="SULFOQUINOVOSYL TRANSFERASE SQD2"/>
    <property type="match status" value="1"/>
</dbReference>
<dbReference type="Gene3D" id="3.40.50.2000">
    <property type="entry name" value="Glycogen Phosphorylase B"/>
    <property type="match status" value="2"/>
</dbReference>
<dbReference type="EC" id="2.4.-.-" evidence="4"/>
<evidence type="ECO:0000256" key="2">
    <source>
        <dbReference type="SAM" id="MobiDB-lite"/>
    </source>
</evidence>
<dbReference type="InterPro" id="IPR001296">
    <property type="entry name" value="Glyco_trans_1"/>
</dbReference>
<keyword evidence="4" id="KW-0328">Glycosyltransferase</keyword>
<evidence type="ECO:0000256" key="1">
    <source>
        <dbReference type="ARBA" id="ARBA00022679"/>
    </source>
</evidence>
<evidence type="ECO:0000313" key="5">
    <source>
        <dbReference type="Proteomes" id="UP001241758"/>
    </source>
</evidence>